<reference evidence="1 2" key="1">
    <citation type="submission" date="2021-03" db="EMBL/GenBank/DDBJ databases">
        <title>Sequencing the genomes of 1000 actinobacteria strains.</title>
        <authorList>
            <person name="Klenk H.-P."/>
        </authorList>
    </citation>
    <scope>NUCLEOTIDE SEQUENCE [LARGE SCALE GENOMIC DNA]</scope>
    <source>
        <strain evidence="1 2">DSM 15797</strain>
    </source>
</reference>
<dbReference type="EMBL" id="JAGIOF010000004">
    <property type="protein sequence ID" value="MBP2388445.1"/>
    <property type="molecule type" value="Genomic_DNA"/>
</dbReference>
<evidence type="ECO:0000313" key="2">
    <source>
        <dbReference type="Proteomes" id="UP001296993"/>
    </source>
</evidence>
<evidence type="ECO:0000313" key="1">
    <source>
        <dbReference type="EMBL" id="MBP2388445.1"/>
    </source>
</evidence>
<keyword evidence="2" id="KW-1185">Reference proteome</keyword>
<name>A0ABS4XJ10_9MICC</name>
<protein>
    <submittedName>
        <fullName evidence="1">Uncharacterized protein</fullName>
    </submittedName>
</protein>
<proteinExistence type="predicted"/>
<comment type="caution">
    <text evidence="1">The sequence shown here is derived from an EMBL/GenBank/DDBJ whole genome shotgun (WGS) entry which is preliminary data.</text>
</comment>
<accession>A0ABS4XJ10</accession>
<dbReference type="Proteomes" id="UP001296993">
    <property type="component" value="Unassembled WGS sequence"/>
</dbReference>
<organism evidence="1 2">
    <name type="scientific">Paeniglutamicibacter kerguelensis</name>
    <dbReference type="NCBI Taxonomy" id="254788"/>
    <lineage>
        <taxon>Bacteria</taxon>
        <taxon>Bacillati</taxon>
        <taxon>Actinomycetota</taxon>
        <taxon>Actinomycetes</taxon>
        <taxon>Micrococcales</taxon>
        <taxon>Micrococcaceae</taxon>
        <taxon>Paeniglutamicibacter</taxon>
    </lineage>
</organism>
<gene>
    <name evidence="1" type="ORF">JOF47_004018</name>
</gene>
<sequence>MHDLAPAISVIKVLIMAGIDPESGYLHSTSFAAWEELNPRHYKGVGESVEPFSAIPVIN</sequence>